<name>A0A498R6N3_9FIRM</name>
<evidence type="ECO:0000313" key="2">
    <source>
        <dbReference type="Proteomes" id="UP000277811"/>
    </source>
</evidence>
<reference evidence="1 2" key="1">
    <citation type="submission" date="2018-06" db="EMBL/GenBank/DDBJ databases">
        <authorList>
            <person name="Strepis N."/>
        </authorList>
    </citation>
    <scope>NUCLEOTIDE SEQUENCE [LARGE SCALE GENOMIC DNA]</scope>
    <source>
        <strain evidence="1">LUCI</strain>
    </source>
</reference>
<evidence type="ECO:0000313" key="1">
    <source>
        <dbReference type="EMBL" id="VBB06547.1"/>
    </source>
</evidence>
<organism evidence="1 2">
    <name type="scientific">Lucifera butyrica</name>
    <dbReference type="NCBI Taxonomy" id="1351585"/>
    <lineage>
        <taxon>Bacteria</taxon>
        <taxon>Bacillati</taxon>
        <taxon>Bacillota</taxon>
        <taxon>Negativicutes</taxon>
        <taxon>Veillonellales</taxon>
        <taxon>Veillonellaceae</taxon>
        <taxon>Lucifera</taxon>
    </lineage>
</organism>
<proteinExistence type="predicted"/>
<dbReference type="Proteomes" id="UP000277811">
    <property type="component" value="Unassembled WGS sequence"/>
</dbReference>
<dbReference type="AlphaFoldDB" id="A0A498R6N3"/>
<gene>
    <name evidence="1" type="ORF">LUCI_1783</name>
</gene>
<protein>
    <submittedName>
        <fullName evidence="1">Uncharacterized protein</fullName>
    </submittedName>
</protein>
<dbReference type="EMBL" id="UPPP01000065">
    <property type="protein sequence ID" value="VBB06547.1"/>
    <property type="molecule type" value="Genomic_DNA"/>
</dbReference>
<accession>A0A498R6N3</accession>
<dbReference type="RefSeq" id="WP_122627492.1">
    <property type="nucleotide sequence ID" value="NZ_UPPP01000065.1"/>
</dbReference>
<sequence>MAKVTVKETEYKQYGKCVSVSNGVVDLVATVDCGPRIIRFGITGQENEFCEHEGAKETYGGKFWHIRGGHRLWHSPEHDPRSYIADNDPVEYHLLENGVHLVQKPEEWVQIQKEMTVTLAAGSNQVTVTHKLINKNAWPVELAVWALTVMAPGGREVVPQPSRDTGLLGNRLLALWPYSKMNDHRIYWGEKMIALKQDPKMQPPFKFGIPNEDGWAAYFNHGNLFIKRYQHQLDAKYPDFGVSYETYTTDFMLEMESLSPLVRLEPGASASHAESWELIPGVGTPAQDEAGLLSLLSKYTRKT</sequence>
<keyword evidence="2" id="KW-1185">Reference proteome</keyword>
<dbReference type="OrthoDB" id="5914937at2"/>